<evidence type="ECO:0000256" key="4">
    <source>
        <dbReference type="ARBA" id="ARBA00016202"/>
    </source>
</evidence>
<dbReference type="InterPro" id="IPR004565">
    <property type="entry name" value="OM_lipoprot_LolB"/>
</dbReference>
<dbReference type="Proteomes" id="UP000235916">
    <property type="component" value="Unassembled WGS sequence"/>
</dbReference>
<feature type="chain" id="PRO_5018045615" description="Outer-membrane lipoprotein LolB" evidence="13">
    <location>
        <begin position="34"/>
        <end position="196"/>
    </location>
</feature>
<dbReference type="Gene3D" id="2.50.20.10">
    <property type="entry name" value="Lipoprotein localisation LolA/LolB/LppX"/>
    <property type="match status" value="1"/>
</dbReference>
<evidence type="ECO:0000256" key="5">
    <source>
        <dbReference type="ARBA" id="ARBA00022448"/>
    </source>
</evidence>
<protein>
    <recommendedName>
        <fullName evidence="4">Outer-membrane lipoprotein LolB</fullName>
    </recommendedName>
</protein>
<comment type="similarity">
    <text evidence="2">Belongs to the LolB family.</text>
</comment>
<dbReference type="CDD" id="cd16326">
    <property type="entry name" value="LolB"/>
    <property type="match status" value="1"/>
</dbReference>
<dbReference type="Pfam" id="PF03550">
    <property type="entry name" value="LolB"/>
    <property type="match status" value="1"/>
</dbReference>
<dbReference type="GO" id="GO:0009279">
    <property type="term" value="C:cell outer membrane"/>
    <property type="evidence" value="ECO:0007669"/>
    <property type="project" value="UniProtKB-SubCell"/>
</dbReference>
<dbReference type="InterPro" id="IPR029046">
    <property type="entry name" value="LolA/LolB/LppX"/>
</dbReference>
<evidence type="ECO:0000256" key="2">
    <source>
        <dbReference type="ARBA" id="ARBA00009696"/>
    </source>
</evidence>
<gene>
    <name evidence="14" type="ORF">C1O66_11310</name>
</gene>
<dbReference type="PROSITE" id="PS51257">
    <property type="entry name" value="PROKAR_LIPOPROTEIN"/>
    <property type="match status" value="1"/>
</dbReference>
<evidence type="ECO:0000313" key="14">
    <source>
        <dbReference type="EMBL" id="PND38050.1"/>
    </source>
</evidence>
<keyword evidence="11" id="KW-0998">Cell outer membrane</keyword>
<accession>A0A2N8KX76</accession>
<evidence type="ECO:0000256" key="6">
    <source>
        <dbReference type="ARBA" id="ARBA00022729"/>
    </source>
</evidence>
<keyword evidence="9" id="KW-0564">Palmitate</keyword>
<comment type="subcellular location">
    <subcellularLocation>
        <location evidence="1">Cell outer membrane</location>
        <topology evidence="1">Lipid-anchor</topology>
    </subcellularLocation>
</comment>
<evidence type="ECO:0000256" key="3">
    <source>
        <dbReference type="ARBA" id="ARBA00011245"/>
    </source>
</evidence>
<dbReference type="AlphaFoldDB" id="A0A2N8KX76"/>
<keyword evidence="10" id="KW-0143">Chaperone</keyword>
<evidence type="ECO:0000256" key="1">
    <source>
        <dbReference type="ARBA" id="ARBA00004459"/>
    </source>
</evidence>
<evidence type="ECO:0000256" key="13">
    <source>
        <dbReference type="SAM" id="SignalP"/>
    </source>
</evidence>
<dbReference type="RefSeq" id="WP_102767970.1">
    <property type="nucleotide sequence ID" value="NZ_POSP01000003.1"/>
</dbReference>
<evidence type="ECO:0000256" key="9">
    <source>
        <dbReference type="ARBA" id="ARBA00023139"/>
    </source>
</evidence>
<sequence>MTWMTRALPGRRAGMAGALALALLPVLSGCASLAPQAPPAALLNAPDAVHLTGRLSVQVTGVSGRPSGGNVSFDLSGGPTAGQLELSTPLGALVARARWGGGEVSLQTPEGERRFEDLDALTREMLGETIPLAALFDWLRGQPWPQAAHEPLPAPQSGFEQLGWRLDLARRADGLIIASRNGEPSVTLRARLDASN</sequence>
<dbReference type="OrthoDB" id="5296388at2"/>
<name>A0A2N8KX76_9BURK</name>
<keyword evidence="6 13" id="KW-0732">Signal</keyword>
<evidence type="ECO:0000256" key="11">
    <source>
        <dbReference type="ARBA" id="ARBA00023237"/>
    </source>
</evidence>
<organism evidence="14 15">
    <name type="scientific">Kinneretia aquatilis</name>
    <dbReference type="NCBI Taxonomy" id="2070761"/>
    <lineage>
        <taxon>Bacteria</taxon>
        <taxon>Pseudomonadati</taxon>
        <taxon>Pseudomonadota</taxon>
        <taxon>Betaproteobacteria</taxon>
        <taxon>Burkholderiales</taxon>
        <taxon>Sphaerotilaceae</taxon>
        <taxon>Roseateles</taxon>
    </lineage>
</organism>
<dbReference type="EMBL" id="POSP01000003">
    <property type="protein sequence ID" value="PND38050.1"/>
    <property type="molecule type" value="Genomic_DNA"/>
</dbReference>
<keyword evidence="8" id="KW-0472">Membrane</keyword>
<dbReference type="SUPFAM" id="SSF89392">
    <property type="entry name" value="Prokaryotic lipoproteins and lipoprotein localization factors"/>
    <property type="match status" value="1"/>
</dbReference>
<keyword evidence="7" id="KW-0653">Protein transport</keyword>
<feature type="signal peptide" evidence="13">
    <location>
        <begin position="1"/>
        <end position="33"/>
    </location>
</feature>
<keyword evidence="15" id="KW-1185">Reference proteome</keyword>
<proteinExistence type="inferred from homology"/>
<evidence type="ECO:0000256" key="12">
    <source>
        <dbReference type="ARBA" id="ARBA00023288"/>
    </source>
</evidence>
<keyword evidence="5" id="KW-0813">Transport</keyword>
<evidence type="ECO:0000256" key="8">
    <source>
        <dbReference type="ARBA" id="ARBA00023136"/>
    </source>
</evidence>
<reference evidence="14 15" key="1">
    <citation type="submission" date="2018-01" db="EMBL/GenBank/DDBJ databases">
        <title>Draft genome sequence of Paucibacter aquatile CR182 isolated from freshwater of the Nakdong River.</title>
        <authorList>
            <person name="Choi A."/>
            <person name="Chung E.J."/>
        </authorList>
    </citation>
    <scope>NUCLEOTIDE SEQUENCE [LARGE SCALE GENOMIC DNA]</scope>
    <source>
        <strain evidence="14 15">CR182</strain>
    </source>
</reference>
<keyword evidence="12 14" id="KW-0449">Lipoprotein</keyword>
<dbReference type="GO" id="GO:0015031">
    <property type="term" value="P:protein transport"/>
    <property type="evidence" value="ECO:0007669"/>
    <property type="project" value="UniProtKB-KW"/>
</dbReference>
<comment type="subunit">
    <text evidence="3">Monomer.</text>
</comment>
<evidence type="ECO:0000313" key="15">
    <source>
        <dbReference type="Proteomes" id="UP000235916"/>
    </source>
</evidence>
<comment type="caution">
    <text evidence="14">The sequence shown here is derived from an EMBL/GenBank/DDBJ whole genome shotgun (WGS) entry which is preliminary data.</text>
</comment>
<evidence type="ECO:0000256" key="10">
    <source>
        <dbReference type="ARBA" id="ARBA00023186"/>
    </source>
</evidence>
<evidence type="ECO:0000256" key="7">
    <source>
        <dbReference type="ARBA" id="ARBA00022927"/>
    </source>
</evidence>